<protein>
    <submittedName>
        <fullName evidence="3">Glycosyltransferase</fullName>
        <ecNumber evidence="3">2.4.-.-</ecNumber>
    </submittedName>
</protein>
<dbReference type="Proteomes" id="UP000673394">
    <property type="component" value="Unassembled WGS sequence"/>
</dbReference>
<organism evidence="3 4">
    <name type="scientific">Paenibacillus lignilyticus</name>
    <dbReference type="NCBI Taxonomy" id="1172615"/>
    <lineage>
        <taxon>Bacteria</taxon>
        <taxon>Bacillati</taxon>
        <taxon>Bacillota</taxon>
        <taxon>Bacilli</taxon>
        <taxon>Bacillales</taxon>
        <taxon>Paenibacillaceae</taxon>
        <taxon>Paenibacillus</taxon>
    </lineage>
</organism>
<comment type="similarity">
    <text evidence="1">Belongs to the glycosyltransferase 2 family.</text>
</comment>
<reference evidence="3 4" key="1">
    <citation type="submission" date="2021-04" db="EMBL/GenBank/DDBJ databases">
        <title>Paenibacillus sp. DLE-14 whole genome sequence.</title>
        <authorList>
            <person name="Ham Y.J."/>
        </authorList>
    </citation>
    <scope>NUCLEOTIDE SEQUENCE [LARGE SCALE GENOMIC DNA]</scope>
    <source>
        <strain evidence="3 4">DLE-14</strain>
    </source>
</reference>
<dbReference type="Gene3D" id="3.90.550.10">
    <property type="entry name" value="Spore Coat Polysaccharide Biosynthesis Protein SpsA, Chain A"/>
    <property type="match status" value="2"/>
</dbReference>
<keyword evidence="3" id="KW-0328">Glycosyltransferase</keyword>
<evidence type="ECO:0000313" key="4">
    <source>
        <dbReference type="Proteomes" id="UP000673394"/>
    </source>
</evidence>
<dbReference type="InterPro" id="IPR001173">
    <property type="entry name" value="Glyco_trans_2-like"/>
</dbReference>
<gene>
    <name evidence="3" type="ORF">I8J30_10155</name>
</gene>
<dbReference type="Pfam" id="PF00535">
    <property type="entry name" value="Glycos_transf_2"/>
    <property type="match status" value="2"/>
</dbReference>
<evidence type="ECO:0000256" key="1">
    <source>
        <dbReference type="ARBA" id="ARBA00006739"/>
    </source>
</evidence>
<proteinExistence type="inferred from homology"/>
<accession>A0ABS5CAP7</accession>
<dbReference type="GO" id="GO:0016757">
    <property type="term" value="F:glycosyltransferase activity"/>
    <property type="evidence" value="ECO:0007669"/>
    <property type="project" value="UniProtKB-KW"/>
</dbReference>
<dbReference type="InterPro" id="IPR029044">
    <property type="entry name" value="Nucleotide-diphossugar_trans"/>
</dbReference>
<feature type="domain" description="Glycosyltransferase 2-like" evidence="2">
    <location>
        <begin position="267"/>
        <end position="340"/>
    </location>
</feature>
<dbReference type="PANTHER" id="PTHR22916:SF3">
    <property type="entry name" value="UDP-GLCNAC:BETAGAL BETA-1,3-N-ACETYLGLUCOSAMINYLTRANSFERASE-LIKE PROTEIN 1"/>
    <property type="match status" value="1"/>
</dbReference>
<sequence length="396" mass="45828">MAKVGVVMPVYYQNEVYIRLAIQTVRNQSYRDFAFLIVIDGAPELLPLIQECTAGDRRVTIVSYPVNQGVAFALNYGFELLMDQGYDYLTWVSTDNIYYLQFLSTLVNEMDRAAPNVGIVYSSFNQIFENGEPAHTPEFLRTLRSWQNRPKEALLDGCIIGPAFIHRAEYCRLVDGYRFKYIQDYDYWLRMTDFCDIKYVPVELMDYRINSPFSLSTHIANDISKHRLCWNEVHKSHYETRQRRNMPLLFSALFIVKPGEVARAHTALGNIIDQYETNCEIIVVSLTTQKEIEEIVEPFHDPRVRILYYVNHSINYALHKALGRAKSEWCIIFDSEHAPADVTFVRSIIESHLMDAGSTSSVSLYNKEITTSRTITYLYQTMTVRSGMQAFIRASL</sequence>
<dbReference type="SUPFAM" id="SSF53448">
    <property type="entry name" value="Nucleotide-diphospho-sugar transferases"/>
    <property type="match status" value="2"/>
</dbReference>
<dbReference type="EMBL" id="JAGKSP010000003">
    <property type="protein sequence ID" value="MBP3963061.1"/>
    <property type="molecule type" value="Genomic_DNA"/>
</dbReference>
<evidence type="ECO:0000259" key="2">
    <source>
        <dbReference type="Pfam" id="PF00535"/>
    </source>
</evidence>
<feature type="domain" description="Glycosyltransferase 2-like" evidence="2">
    <location>
        <begin position="6"/>
        <end position="136"/>
    </location>
</feature>
<name>A0ABS5CAP7_9BACL</name>
<comment type="caution">
    <text evidence="3">The sequence shown here is derived from an EMBL/GenBank/DDBJ whole genome shotgun (WGS) entry which is preliminary data.</text>
</comment>
<keyword evidence="3" id="KW-0808">Transferase</keyword>
<dbReference type="EC" id="2.4.-.-" evidence="3"/>
<dbReference type="RefSeq" id="WP_210657863.1">
    <property type="nucleotide sequence ID" value="NZ_JAGKSP010000003.1"/>
</dbReference>
<dbReference type="PANTHER" id="PTHR22916">
    <property type="entry name" value="GLYCOSYLTRANSFERASE"/>
    <property type="match status" value="1"/>
</dbReference>
<evidence type="ECO:0000313" key="3">
    <source>
        <dbReference type="EMBL" id="MBP3963061.1"/>
    </source>
</evidence>
<keyword evidence="4" id="KW-1185">Reference proteome</keyword>